<feature type="compositionally biased region" description="Basic and acidic residues" evidence="1">
    <location>
        <begin position="82"/>
        <end position="103"/>
    </location>
</feature>
<reference evidence="3 4" key="1">
    <citation type="submission" date="2018-06" db="EMBL/GenBank/DDBJ databases">
        <title>NTM in soil in Japan.</title>
        <authorList>
            <person name="Ohya K."/>
        </authorList>
    </citation>
    <scope>NUCLEOTIDE SEQUENCE [LARGE SCALE GENOMIC DNA]</scope>
    <source>
        <strain evidence="3 4">GF76</strain>
    </source>
</reference>
<organism evidence="3 4">
    <name type="scientific">Mycobacterium colombiense</name>
    <dbReference type="NCBI Taxonomy" id="339268"/>
    <lineage>
        <taxon>Bacteria</taxon>
        <taxon>Bacillati</taxon>
        <taxon>Actinomycetota</taxon>
        <taxon>Actinomycetes</taxon>
        <taxon>Mycobacteriales</taxon>
        <taxon>Mycobacteriaceae</taxon>
        <taxon>Mycobacterium</taxon>
        <taxon>Mycobacterium avium complex (MAC)</taxon>
    </lineage>
</organism>
<feature type="region of interest" description="Disordered" evidence="1">
    <location>
        <begin position="1"/>
        <end position="113"/>
    </location>
</feature>
<evidence type="ECO:0000313" key="3">
    <source>
        <dbReference type="EMBL" id="RAU96976.1"/>
    </source>
</evidence>
<feature type="compositionally biased region" description="Gly residues" evidence="1">
    <location>
        <begin position="48"/>
        <end position="81"/>
    </location>
</feature>
<accession>A0A329KY90</accession>
<dbReference type="InterPro" id="IPR025331">
    <property type="entry name" value="TNT"/>
</dbReference>
<evidence type="ECO:0000256" key="1">
    <source>
        <dbReference type="SAM" id="MobiDB-lite"/>
    </source>
</evidence>
<feature type="non-terminal residue" evidence="3">
    <location>
        <position position="1"/>
    </location>
</feature>
<feature type="domain" description="TNT" evidence="2">
    <location>
        <begin position="171"/>
        <end position="263"/>
    </location>
</feature>
<evidence type="ECO:0000313" key="4">
    <source>
        <dbReference type="Proteomes" id="UP000250347"/>
    </source>
</evidence>
<sequence length="265" mass="27716">ACSAWPAAPTPASVPMGGGPPGEIPPGLGEVPHGGEPPAHPGGPPGGGPHSPGDGGPHPPGDGGGPHPPGDGGSHPPGDGNGPHDPHHGDDSDTSGDHHHSDGGHNGQRKARDVFPDAEEFGELSEERYRELFEDENGQLRYPDMDDPAKPYAIPGTVRVYTADDIKSLDGQWLDRIGSARGRWLAFEGTPFAGRSLPHTSLDEPYNAYKVDASAGLPPGWKIEFSRAAPWFGQPGGEPQFLLLAPKGVRPSVQALIDRHFLNPP</sequence>
<dbReference type="Proteomes" id="UP000250347">
    <property type="component" value="Unassembled WGS sequence"/>
</dbReference>
<protein>
    <submittedName>
        <fullName evidence="3">NAD(+)--arginine ADP-ribosyltransferase</fullName>
    </submittedName>
</protein>
<feature type="compositionally biased region" description="Low complexity" evidence="1">
    <location>
        <begin position="25"/>
        <end position="37"/>
    </location>
</feature>
<dbReference type="EMBL" id="QMEU01000018">
    <property type="protein sequence ID" value="RAU96976.1"/>
    <property type="molecule type" value="Genomic_DNA"/>
</dbReference>
<gene>
    <name evidence="3" type="ORF">DQP58_08885</name>
</gene>
<name>A0A329KY90_9MYCO</name>
<feature type="compositionally biased region" description="Pro residues" evidence="1">
    <location>
        <begin position="38"/>
        <end position="47"/>
    </location>
</feature>
<dbReference type="GO" id="GO:0050135">
    <property type="term" value="F:NADP+ nucleosidase activity"/>
    <property type="evidence" value="ECO:0007669"/>
    <property type="project" value="InterPro"/>
</dbReference>
<dbReference type="Pfam" id="PF14021">
    <property type="entry name" value="TNT"/>
    <property type="match status" value="1"/>
</dbReference>
<evidence type="ECO:0000259" key="2">
    <source>
        <dbReference type="Pfam" id="PF14021"/>
    </source>
</evidence>
<proteinExistence type="predicted"/>
<dbReference type="AlphaFoldDB" id="A0A329KY90"/>
<comment type="caution">
    <text evidence="3">The sequence shown here is derived from an EMBL/GenBank/DDBJ whole genome shotgun (WGS) entry which is preliminary data.</text>
</comment>